<dbReference type="PANTHER" id="PTHR33619:SF3">
    <property type="entry name" value="POLYSACCHARIDE EXPORT PROTEIN GFCE-RELATED"/>
    <property type="match status" value="1"/>
</dbReference>
<accession>A0A1G6L039</accession>
<feature type="chain" id="PRO_5017450330" evidence="2">
    <location>
        <begin position="20"/>
        <end position="570"/>
    </location>
</feature>
<evidence type="ECO:0000313" key="5">
    <source>
        <dbReference type="EMBL" id="SDC36563.1"/>
    </source>
</evidence>
<dbReference type="OrthoDB" id="9808948at2"/>
<dbReference type="Pfam" id="PF02563">
    <property type="entry name" value="Poly_export"/>
    <property type="match status" value="1"/>
</dbReference>
<dbReference type="RefSeq" id="WP_092619449.1">
    <property type="nucleotide sequence ID" value="NZ_FMYK01000004.1"/>
</dbReference>
<dbReference type="Gene3D" id="3.30.1950.10">
    <property type="entry name" value="wza like domain"/>
    <property type="match status" value="1"/>
</dbReference>
<dbReference type="GO" id="GO:0015159">
    <property type="term" value="F:polysaccharide transmembrane transporter activity"/>
    <property type="evidence" value="ECO:0007669"/>
    <property type="project" value="InterPro"/>
</dbReference>
<name>A0A1G6L039_9GAMM</name>
<evidence type="ECO:0000259" key="4">
    <source>
        <dbReference type="Pfam" id="PF10531"/>
    </source>
</evidence>
<gene>
    <name evidence="5" type="ORF">SAMN05421749_104252</name>
</gene>
<evidence type="ECO:0000313" key="6">
    <source>
        <dbReference type="Proteomes" id="UP000242317"/>
    </source>
</evidence>
<feature type="domain" description="Polysaccharide export protein N-terminal" evidence="3">
    <location>
        <begin position="100"/>
        <end position="170"/>
    </location>
</feature>
<feature type="signal peptide" evidence="2">
    <location>
        <begin position="1"/>
        <end position="19"/>
    </location>
</feature>
<sequence>MKKTLLATFLASQISFAFAATDDTMLPDSDVLSSGPSGSASQTIDASANQEQAQAAAMLPSNSVINLGNTGAKYSQVNSRMFGAQLFKGAFATSAGSTFNSSYVINPGDNINLRLWGAYQFAGSLTVDPEGNIFVPNVGPVKVAGTTNGNLQNLIERNVRRVYVANVGVYAALEQAQPVKVLVTGFVNQPGNYGGVANDTVLAYLDRAGGVDPERGSYVDIQIQRNGRMIQYVNLYDFLLAGQIQPFSFKDGDVIVVAPRKHTFSVSGEVFNPFDFEFNVDQLTVEQALSVAKPKPGATHVSISRRQGSEYRSEYYSIAEAQNVVLQDGDVLSVTADRYAGTIQVRIEGAHNGTRAIVLPYGAKLSEVLKQLKPNELSEVQNLQLFRPSVAKRQKEMLNVALDKLEESTYSVRSATKEEASLRLQDAQLVKQFVEKARKVVPKGQVVLNPNSFSNVILEQGDVLNIPEKTSVIMVHGEVMFPNAVEWQKGMTAKDYINQVGGYTQKSNKSKVIIVHQNGESELVKSRYQLKEGDEIMVLPKVSSKGIEIARGLTTILYQIAIAAKVALDI</sequence>
<dbReference type="AlphaFoldDB" id="A0A1G6L039"/>
<dbReference type="InterPro" id="IPR049712">
    <property type="entry name" value="Poly_export"/>
</dbReference>
<dbReference type="PANTHER" id="PTHR33619">
    <property type="entry name" value="POLYSACCHARIDE EXPORT PROTEIN GFCE-RELATED"/>
    <property type="match status" value="1"/>
</dbReference>
<protein>
    <submittedName>
        <fullName evidence="5">Protein involved in polysaccharide export, contains SLBB domain of the beta-grasp fold</fullName>
    </submittedName>
</protein>
<feature type="domain" description="Soluble ligand binding" evidence="4">
    <location>
        <begin position="472"/>
        <end position="522"/>
    </location>
</feature>
<dbReference type="EMBL" id="FMYK01000004">
    <property type="protein sequence ID" value="SDC36563.1"/>
    <property type="molecule type" value="Genomic_DNA"/>
</dbReference>
<evidence type="ECO:0000256" key="2">
    <source>
        <dbReference type="SAM" id="SignalP"/>
    </source>
</evidence>
<organism evidence="5 6">
    <name type="scientific">Acinetobacter marinus</name>
    <dbReference type="NCBI Taxonomy" id="281375"/>
    <lineage>
        <taxon>Bacteria</taxon>
        <taxon>Pseudomonadati</taxon>
        <taxon>Pseudomonadota</taxon>
        <taxon>Gammaproteobacteria</taxon>
        <taxon>Moraxellales</taxon>
        <taxon>Moraxellaceae</taxon>
        <taxon>Acinetobacter</taxon>
    </lineage>
</organism>
<dbReference type="InterPro" id="IPR003715">
    <property type="entry name" value="Poly_export_N"/>
</dbReference>
<dbReference type="Gene3D" id="3.10.560.10">
    <property type="entry name" value="Outer membrane lipoprotein wza domain like"/>
    <property type="match status" value="3"/>
</dbReference>
<evidence type="ECO:0000259" key="3">
    <source>
        <dbReference type="Pfam" id="PF02563"/>
    </source>
</evidence>
<dbReference type="Proteomes" id="UP000242317">
    <property type="component" value="Unassembled WGS sequence"/>
</dbReference>
<keyword evidence="1 2" id="KW-0732">Signal</keyword>
<evidence type="ECO:0000256" key="1">
    <source>
        <dbReference type="ARBA" id="ARBA00022729"/>
    </source>
</evidence>
<dbReference type="InterPro" id="IPR019554">
    <property type="entry name" value="Soluble_ligand-bd"/>
</dbReference>
<dbReference type="Pfam" id="PF10531">
    <property type="entry name" value="SLBB"/>
    <property type="match status" value="1"/>
</dbReference>
<keyword evidence="6" id="KW-1185">Reference proteome</keyword>
<reference evidence="6" key="1">
    <citation type="submission" date="2016-09" db="EMBL/GenBank/DDBJ databases">
        <authorList>
            <person name="Varghese N."/>
            <person name="Submissions S."/>
        </authorList>
    </citation>
    <scope>NUCLEOTIDE SEQUENCE [LARGE SCALE GENOMIC DNA]</scope>
    <source>
        <strain evidence="6">ANC 3699</strain>
    </source>
</reference>
<proteinExistence type="predicted"/>